<dbReference type="RefSeq" id="WP_155842728.1">
    <property type="nucleotide sequence ID" value="NZ_BAAAIA010000001.1"/>
</dbReference>
<comment type="caution">
    <text evidence="1">The sequence shown here is derived from an EMBL/GenBank/DDBJ whole genome shotgun (WGS) entry which is preliminary data.</text>
</comment>
<dbReference type="Proteomes" id="UP000480122">
    <property type="component" value="Unassembled WGS sequence"/>
</dbReference>
<protein>
    <submittedName>
        <fullName evidence="1">Uncharacterized protein</fullName>
    </submittedName>
</protein>
<proteinExistence type="predicted"/>
<evidence type="ECO:0000313" key="1">
    <source>
        <dbReference type="EMBL" id="MUN07873.1"/>
    </source>
</evidence>
<dbReference type="EMBL" id="WODA01000023">
    <property type="protein sequence ID" value="MUN07873.1"/>
    <property type="molecule type" value="Genomic_DNA"/>
</dbReference>
<name>A0A7C9LZV4_9MICO</name>
<accession>A0A7C9LZV4</accession>
<dbReference type="OrthoDB" id="68692at2"/>
<evidence type="ECO:0000313" key="2">
    <source>
        <dbReference type="Proteomes" id="UP000480122"/>
    </source>
</evidence>
<sequence length="121" mass="13233">MDPDWIEHRRGIDGELIGWMEPAGDGFVAIDLLGRPRTGALDWLAAEEALDALGIGYLGDPHELRLETGEWIRVRITEASPRGIRLKQDDGSAQAVGAPQVFFAIGFPAPDELRAFVRDPG</sequence>
<reference evidence="1 2" key="1">
    <citation type="submission" date="2019-11" db="EMBL/GenBank/DDBJ databases">
        <title>Agromyces kandeliae sp. nov., isolated from mangrove soil.</title>
        <authorList>
            <person name="Wang R."/>
        </authorList>
    </citation>
    <scope>NUCLEOTIDE SEQUENCE [LARGE SCALE GENOMIC DNA]</scope>
    <source>
        <strain evidence="1 2">JCM 11431</strain>
    </source>
</reference>
<gene>
    <name evidence="1" type="ORF">GLX25_12200</name>
</gene>
<keyword evidence="2" id="KW-1185">Reference proteome</keyword>
<dbReference type="AlphaFoldDB" id="A0A7C9LZV4"/>
<organism evidence="1 2">
    <name type="scientific">Agromyces luteolus</name>
    <dbReference type="NCBI Taxonomy" id="88373"/>
    <lineage>
        <taxon>Bacteria</taxon>
        <taxon>Bacillati</taxon>
        <taxon>Actinomycetota</taxon>
        <taxon>Actinomycetes</taxon>
        <taxon>Micrococcales</taxon>
        <taxon>Microbacteriaceae</taxon>
        <taxon>Agromyces</taxon>
    </lineage>
</organism>